<dbReference type="GO" id="GO:0005886">
    <property type="term" value="C:plasma membrane"/>
    <property type="evidence" value="ECO:0007669"/>
    <property type="project" value="UniProtKB-SubCell"/>
</dbReference>
<proteinExistence type="inferred from homology"/>
<feature type="region of interest" description="G2" evidence="7">
    <location>
        <begin position="60"/>
        <end position="64"/>
    </location>
</feature>
<dbReference type="Gene3D" id="3.40.50.300">
    <property type="entry name" value="P-loop containing nucleotide triphosphate hydrolases"/>
    <property type="match status" value="1"/>
</dbReference>
<dbReference type="InterPro" id="IPR005225">
    <property type="entry name" value="Small_GTP-bd"/>
</dbReference>
<evidence type="ECO:0000256" key="7">
    <source>
        <dbReference type="PROSITE-ProRule" id="PRU01050"/>
    </source>
</evidence>
<keyword evidence="6" id="KW-0690">Ribosome biogenesis</keyword>
<dbReference type="NCBIfam" id="TIGR00231">
    <property type="entry name" value="small_GTP"/>
    <property type="match status" value="1"/>
</dbReference>
<keyword evidence="13" id="KW-1185">Reference proteome</keyword>
<feature type="domain" description="Era-type G" evidence="11">
    <location>
        <begin position="26"/>
        <end position="206"/>
    </location>
</feature>
<dbReference type="PANTHER" id="PTHR42698">
    <property type="entry name" value="GTPASE ERA"/>
    <property type="match status" value="1"/>
</dbReference>
<keyword evidence="6" id="KW-0699">rRNA-binding</keyword>
<dbReference type="GO" id="GO:0005829">
    <property type="term" value="C:cytosol"/>
    <property type="evidence" value="ECO:0007669"/>
    <property type="project" value="TreeGrafter"/>
</dbReference>
<comment type="function">
    <text evidence="6">An essential GTPase that binds both GDP and GTP, with rapid nucleotide exchange. Plays a role in 16S rRNA processing and 30S ribosomal subunit biogenesis and possibly also in cell cycle regulation and energy metabolism.</text>
</comment>
<dbReference type="Pfam" id="PF07650">
    <property type="entry name" value="KH_2"/>
    <property type="match status" value="1"/>
</dbReference>
<keyword evidence="3 6" id="KW-0547">Nucleotide-binding</keyword>
<dbReference type="GO" id="GO:0070181">
    <property type="term" value="F:small ribosomal subunit rRNA binding"/>
    <property type="evidence" value="ECO:0007669"/>
    <property type="project" value="UniProtKB-UniRule"/>
</dbReference>
<accession>D7CXZ5</accession>
<dbReference type="InterPro" id="IPR015946">
    <property type="entry name" value="KH_dom-like_a/b"/>
</dbReference>
<dbReference type="GO" id="GO:0000028">
    <property type="term" value="P:ribosomal small subunit assembly"/>
    <property type="evidence" value="ECO:0007669"/>
    <property type="project" value="TreeGrafter"/>
</dbReference>
<dbReference type="InterPro" id="IPR006073">
    <property type="entry name" value="GTP-bd"/>
</dbReference>
<evidence type="ECO:0000256" key="6">
    <source>
        <dbReference type="HAMAP-Rule" id="MF_00367"/>
    </source>
</evidence>
<comment type="similarity">
    <text evidence="1 6 7 8">Belongs to the TRAFAC class TrmE-Era-EngA-EngB-Septin-like GTPase superfamily. Era GTPase family.</text>
</comment>
<evidence type="ECO:0000256" key="3">
    <source>
        <dbReference type="ARBA" id="ARBA00022741"/>
    </source>
</evidence>
<keyword evidence="6" id="KW-1003">Cell membrane</keyword>
<evidence type="ECO:0000313" key="13">
    <source>
        <dbReference type="Proteomes" id="UP000000379"/>
    </source>
</evidence>
<dbReference type="SUPFAM" id="SSF54814">
    <property type="entry name" value="Prokaryotic type KH domain (KH-domain type II)"/>
    <property type="match status" value="1"/>
</dbReference>
<feature type="region of interest" description="G4" evidence="7">
    <location>
        <begin position="149"/>
        <end position="152"/>
    </location>
</feature>
<dbReference type="GO" id="GO:0043024">
    <property type="term" value="F:ribosomal small subunit binding"/>
    <property type="evidence" value="ECO:0007669"/>
    <property type="project" value="TreeGrafter"/>
</dbReference>
<dbReference type="NCBIfam" id="TIGR00436">
    <property type="entry name" value="era"/>
    <property type="match status" value="1"/>
</dbReference>
<evidence type="ECO:0000256" key="4">
    <source>
        <dbReference type="ARBA" id="ARBA00022884"/>
    </source>
</evidence>
<evidence type="ECO:0000256" key="9">
    <source>
        <dbReference type="SAM" id="MobiDB-lite"/>
    </source>
</evidence>
<dbReference type="InterPro" id="IPR030388">
    <property type="entry name" value="G_ERA_dom"/>
</dbReference>
<dbReference type="GO" id="GO:0003924">
    <property type="term" value="F:GTPase activity"/>
    <property type="evidence" value="ECO:0007669"/>
    <property type="project" value="UniProtKB-UniRule"/>
</dbReference>
<dbReference type="PRINTS" id="PR00326">
    <property type="entry name" value="GTP1OBG"/>
</dbReference>
<dbReference type="InterPro" id="IPR009019">
    <property type="entry name" value="KH_sf_prok-type"/>
</dbReference>
<dbReference type="RefSeq" id="WP_013176735.1">
    <property type="nucleotide sequence ID" value="NC_014221.1"/>
</dbReference>
<keyword evidence="5 6" id="KW-0342">GTP-binding</keyword>
<sequence>MSDPSEITSPPLDAPAPQSSAEVPTYSGFVAILGKPNVGKSTLLNTFLGVKVAPITPKPQTTRRGVRGVYTDRQASEVRQLVFVDTPGFHRAKDALGEFMNREVRAAVVDVDVILWVVDLRRPPSDEDKEVARLLRGLDPSTRVYLVGNKLDAAKYPDEALELYGELVPNVSRTYRLSALEDPEAVYALRAELLGELAEGPLFFPEDIRSDQSRETWAAEIIRESAMTHLRQELPYAVAVQVLQWRDPEGDEPLYLMAELWVERANHRMIVLGKGGSMIREIGRSARKQLEVFLGHRVFLELEVVVRRAWREDPEALRELGFEG</sequence>
<dbReference type="Gene3D" id="3.30.300.20">
    <property type="match status" value="1"/>
</dbReference>
<dbReference type="AlphaFoldDB" id="D7CXZ5"/>
<keyword evidence="6" id="KW-0963">Cytoplasm</keyword>
<comment type="subcellular location">
    <subcellularLocation>
        <location evidence="6">Cytoplasm</location>
    </subcellularLocation>
    <subcellularLocation>
        <location evidence="6">Cell membrane</location>
        <topology evidence="6">Peripheral membrane protein</topology>
    </subcellularLocation>
</comment>
<dbReference type="SUPFAM" id="SSF52540">
    <property type="entry name" value="P-loop containing nucleoside triphosphate hydrolases"/>
    <property type="match status" value="1"/>
</dbReference>
<evidence type="ECO:0000256" key="1">
    <source>
        <dbReference type="ARBA" id="ARBA00007921"/>
    </source>
</evidence>
<dbReference type="PROSITE" id="PS51713">
    <property type="entry name" value="G_ERA"/>
    <property type="match status" value="1"/>
</dbReference>
<feature type="binding site" evidence="6">
    <location>
        <begin position="85"/>
        <end position="89"/>
    </location>
    <ligand>
        <name>GTP</name>
        <dbReference type="ChEBI" id="CHEBI:37565"/>
    </ligand>
</feature>
<comment type="subunit">
    <text evidence="6">Monomer.</text>
</comment>
<feature type="region of interest" description="G1" evidence="7">
    <location>
        <begin position="34"/>
        <end position="41"/>
    </location>
</feature>
<dbReference type="InterPro" id="IPR004044">
    <property type="entry name" value="KH_dom_type_2"/>
</dbReference>
<evidence type="ECO:0000256" key="5">
    <source>
        <dbReference type="ARBA" id="ARBA00023134"/>
    </source>
</evidence>
<dbReference type="EMBL" id="CP002049">
    <property type="protein sequence ID" value="ADI13355.1"/>
    <property type="molecule type" value="Genomic_DNA"/>
</dbReference>
<protein>
    <recommendedName>
        <fullName evidence="2 6">GTPase Era</fullName>
    </recommendedName>
</protein>
<organism evidence="12 13">
    <name type="scientific">Truepera radiovictrix (strain DSM 17093 / CIP 108686 / LMG 22925 / RQ-24)</name>
    <dbReference type="NCBI Taxonomy" id="649638"/>
    <lineage>
        <taxon>Bacteria</taxon>
        <taxon>Thermotogati</taxon>
        <taxon>Deinococcota</taxon>
        <taxon>Deinococci</taxon>
        <taxon>Trueperales</taxon>
        <taxon>Trueperaceae</taxon>
        <taxon>Truepera</taxon>
    </lineage>
</organism>
<dbReference type="PROSITE" id="PS50823">
    <property type="entry name" value="KH_TYPE_2"/>
    <property type="match status" value="1"/>
</dbReference>
<feature type="region of interest" description="Disordered" evidence="9">
    <location>
        <begin position="1"/>
        <end position="20"/>
    </location>
</feature>
<name>D7CXZ5_TRURR</name>
<keyword evidence="6" id="KW-0472">Membrane</keyword>
<evidence type="ECO:0000313" key="12">
    <source>
        <dbReference type="EMBL" id="ADI13355.1"/>
    </source>
</evidence>
<dbReference type="Proteomes" id="UP000000379">
    <property type="component" value="Chromosome"/>
</dbReference>
<gene>
    <name evidence="6" type="primary">era</name>
    <name evidence="12" type="ordered locus">Trad_0215</name>
</gene>
<dbReference type="InterPro" id="IPR027417">
    <property type="entry name" value="P-loop_NTPase"/>
</dbReference>
<feature type="binding site" evidence="6">
    <location>
        <begin position="34"/>
        <end position="41"/>
    </location>
    <ligand>
        <name>GTP</name>
        <dbReference type="ChEBI" id="CHEBI:37565"/>
    </ligand>
</feature>
<dbReference type="NCBIfam" id="NF000908">
    <property type="entry name" value="PRK00089.1"/>
    <property type="match status" value="1"/>
</dbReference>
<dbReference type="PANTHER" id="PTHR42698:SF1">
    <property type="entry name" value="GTPASE ERA, MITOCHONDRIAL"/>
    <property type="match status" value="1"/>
</dbReference>
<reference evidence="13" key="1">
    <citation type="submission" date="2010-05" db="EMBL/GenBank/DDBJ databases">
        <title>The complete genome of Truepera radiovictris DSM 17093.</title>
        <authorList>
            <consortium name="US DOE Joint Genome Institute (JGI-PGF)"/>
            <person name="Lucas S."/>
            <person name="Copeland A."/>
            <person name="Lapidus A."/>
            <person name="Glavina del Rio T."/>
            <person name="Dalin E."/>
            <person name="Tice H."/>
            <person name="Bruce D."/>
            <person name="Goodwin L."/>
            <person name="Pitluck S."/>
            <person name="Kyrpides N."/>
            <person name="Mavromatis K."/>
            <person name="Ovchinnikova G."/>
            <person name="Munk A.C."/>
            <person name="Detter J.C."/>
            <person name="Han C."/>
            <person name="Tapia R."/>
            <person name="Land M."/>
            <person name="Hauser L."/>
            <person name="Markowitz V."/>
            <person name="Cheng J.-F."/>
            <person name="Hugenholtz P."/>
            <person name="Woyke T."/>
            <person name="Wu D."/>
            <person name="Tindall B."/>
            <person name="Pomrenke H.G."/>
            <person name="Brambilla E."/>
            <person name="Klenk H.-P."/>
            <person name="Eisen J.A."/>
        </authorList>
    </citation>
    <scope>NUCLEOTIDE SEQUENCE [LARGE SCALE GENOMIC DNA]</scope>
    <source>
        <strain evidence="13">DSM 17093 / CIP 108686 / LMG 22925 / RQ-24</strain>
    </source>
</reference>
<feature type="domain" description="KH type-2" evidence="10">
    <location>
        <begin position="230"/>
        <end position="308"/>
    </location>
</feature>
<dbReference type="HOGENOM" id="CLU_038009_1_0_0"/>
<dbReference type="STRING" id="649638.Trad_0215"/>
<dbReference type="InterPro" id="IPR005662">
    <property type="entry name" value="GTPase_Era-like"/>
</dbReference>
<evidence type="ECO:0000259" key="10">
    <source>
        <dbReference type="PROSITE" id="PS50823"/>
    </source>
</evidence>
<feature type="region of interest" description="G3" evidence="7">
    <location>
        <begin position="85"/>
        <end position="88"/>
    </location>
</feature>
<feature type="region of interest" description="G5" evidence="7">
    <location>
        <begin position="177"/>
        <end position="179"/>
    </location>
</feature>
<dbReference type="Pfam" id="PF01926">
    <property type="entry name" value="MMR_HSR1"/>
    <property type="match status" value="1"/>
</dbReference>
<evidence type="ECO:0000256" key="2">
    <source>
        <dbReference type="ARBA" id="ARBA00020484"/>
    </source>
</evidence>
<evidence type="ECO:0000259" key="11">
    <source>
        <dbReference type="PROSITE" id="PS51713"/>
    </source>
</evidence>
<evidence type="ECO:0000256" key="8">
    <source>
        <dbReference type="RuleBase" id="RU003761"/>
    </source>
</evidence>
<dbReference type="OrthoDB" id="9805918at2"/>
<feature type="binding site" evidence="6">
    <location>
        <begin position="149"/>
        <end position="152"/>
    </location>
    <ligand>
        <name>GTP</name>
        <dbReference type="ChEBI" id="CHEBI:37565"/>
    </ligand>
</feature>
<reference evidence="12 13" key="2">
    <citation type="journal article" date="2011" name="Stand. Genomic Sci.">
        <title>Complete genome sequence of Truepera radiovictrix type strain (RQ-24).</title>
        <authorList>
            <person name="Ivanova N."/>
            <person name="Rohde C."/>
            <person name="Munk C."/>
            <person name="Nolan M."/>
            <person name="Lucas S."/>
            <person name="Del Rio T.G."/>
            <person name="Tice H."/>
            <person name="Deshpande S."/>
            <person name="Cheng J.F."/>
            <person name="Tapia R."/>
            <person name="Han C."/>
            <person name="Goodwin L."/>
            <person name="Pitluck S."/>
            <person name="Liolios K."/>
            <person name="Mavromatis K."/>
            <person name="Mikhailova N."/>
            <person name="Pati A."/>
            <person name="Chen A."/>
            <person name="Palaniappan K."/>
            <person name="Land M."/>
            <person name="Hauser L."/>
            <person name="Chang Y.J."/>
            <person name="Jeffries C.D."/>
            <person name="Brambilla E."/>
            <person name="Rohde M."/>
            <person name="Goker M."/>
            <person name="Tindall B.J."/>
            <person name="Woyke T."/>
            <person name="Bristow J."/>
            <person name="Eisen J.A."/>
            <person name="Markowitz V."/>
            <person name="Hugenholtz P."/>
            <person name="Kyrpides N.C."/>
            <person name="Klenk H.P."/>
            <person name="Lapidus A."/>
        </authorList>
    </citation>
    <scope>NUCLEOTIDE SEQUENCE [LARGE SCALE GENOMIC DNA]</scope>
    <source>
        <strain evidence="13">DSM 17093 / CIP 108686 / LMG 22925 / RQ-24</strain>
    </source>
</reference>
<dbReference type="HAMAP" id="MF_00367">
    <property type="entry name" value="GTPase_Era"/>
    <property type="match status" value="1"/>
</dbReference>
<keyword evidence="4 6" id="KW-0694">RNA-binding</keyword>
<dbReference type="GO" id="GO:0005525">
    <property type="term" value="F:GTP binding"/>
    <property type="evidence" value="ECO:0007669"/>
    <property type="project" value="UniProtKB-UniRule"/>
</dbReference>
<dbReference type="CDD" id="cd22534">
    <property type="entry name" value="KH-II_Era"/>
    <property type="match status" value="1"/>
</dbReference>
<dbReference type="CDD" id="cd04163">
    <property type="entry name" value="Era"/>
    <property type="match status" value="1"/>
</dbReference>
<dbReference type="eggNOG" id="COG1159">
    <property type="taxonomic scope" value="Bacteria"/>
</dbReference>
<dbReference type="KEGG" id="tra:Trad_0215"/>